<dbReference type="PANTHER" id="PTHR33360">
    <property type="entry name" value="TRANSPOSASE FOR INSERTION SEQUENCE ELEMENT IS200"/>
    <property type="match status" value="1"/>
</dbReference>
<organism evidence="2">
    <name type="scientific">marine sediment metagenome</name>
    <dbReference type="NCBI Taxonomy" id="412755"/>
    <lineage>
        <taxon>unclassified sequences</taxon>
        <taxon>metagenomes</taxon>
        <taxon>ecological metagenomes</taxon>
    </lineage>
</organism>
<protein>
    <recommendedName>
        <fullName evidence="1">Transposase IS200-like domain-containing protein</fullName>
    </recommendedName>
</protein>
<dbReference type="SUPFAM" id="SSF143422">
    <property type="entry name" value="Transposase IS200-like"/>
    <property type="match status" value="1"/>
</dbReference>
<dbReference type="GO" id="GO:0004803">
    <property type="term" value="F:transposase activity"/>
    <property type="evidence" value="ECO:0007669"/>
    <property type="project" value="InterPro"/>
</dbReference>
<dbReference type="Gene3D" id="3.30.70.1290">
    <property type="entry name" value="Transposase IS200-like"/>
    <property type="match status" value="1"/>
</dbReference>
<proteinExistence type="predicted"/>
<gene>
    <name evidence="2" type="ORF">S01H4_32761</name>
</gene>
<dbReference type="PANTHER" id="PTHR33360:SF2">
    <property type="entry name" value="TRANSPOSASE FOR INSERTION SEQUENCE ELEMENT IS200"/>
    <property type="match status" value="1"/>
</dbReference>
<dbReference type="SMART" id="SM01321">
    <property type="entry name" value="Y1_Tnp"/>
    <property type="match status" value="1"/>
</dbReference>
<dbReference type="NCBIfam" id="NF033573">
    <property type="entry name" value="transpos_IS200"/>
    <property type="match status" value="1"/>
</dbReference>
<dbReference type="Pfam" id="PF01797">
    <property type="entry name" value="Y1_Tnp"/>
    <property type="match status" value="1"/>
</dbReference>
<dbReference type="InterPro" id="IPR036515">
    <property type="entry name" value="Transposase_17_sf"/>
</dbReference>
<dbReference type="GO" id="GO:0006313">
    <property type="term" value="P:DNA transposition"/>
    <property type="evidence" value="ECO:0007669"/>
    <property type="project" value="InterPro"/>
</dbReference>
<name>X1B1Y8_9ZZZZ</name>
<evidence type="ECO:0000259" key="1">
    <source>
        <dbReference type="SMART" id="SM01321"/>
    </source>
</evidence>
<comment type="caution">
    <text evidence="2">The sequence shown here is derived from an EMBL/GenBank/DDBJ whole genome shotgun (WGS) entry which is preliminary data.</text>
</comment>
<dbReference type="InterPro" id="IPR002686">
    <property type="entry name" value="Transposase_17"/>
</dbReference>
<dbReference type="EMBL" id="BART01017168">
    <property type="protein sequence ID" value="GAG75362.1"/>
    <property type="molecule type" value="Genomic_DNA"/>
</dbReference>
<feature type="domain" description="Transposase IS200-like" evidence="1">
    <location>
        <begin position="3"/>
        <end position="117"/>
    </location>
</feature>
<sequence>MSYVRIWVHCVWETKNNVPYFTNTNKNNIIGHIRENAREKDIYVDFINAHKEHIHCLISLNPDQSISKVMQLIKGESSFWINRNKIIKTRFEWADEYFAVSISESDVNKVREYIKNQEEHHRKKTWQEEYTEFMEKYGFIRMKG</sequence>
<accession>X1B1Y8</accession>
<reference evidence="2" key="1">
    <citation type="journal article" date="2014" name="Front. Microbiol.">
        <title>High frequency of phylogenetically diverse reductive dehalogenase-homologous genes in deep subseafloor sedimentary metagenomes.</title>
        <authorList>
            <person name="Kawai M."/>
            <person name="Futagami T."/>
            <person name="Toyoda A."/>
            <person name="Takaki Y."/>
            <person name="Nishi S."/>
            <person name="Hori S."/>
            <person name="Arai W."/>
            <person name="Tsubouchi T."/>
            <person name="Morono Y."/>
            <person name="Uchiyama I."/>
            <person name="Ito T."/>
            <person name="Fujiyama A."/>
            <person name="Inagaki F."/>
            <person name="Takami H."/>
        </authorList>
    </citation>
    <scope>NUCLEOTIDE SEQUENCE</scope>
    <source>
        <strain evidence="2">Expedition CK06-06</strain>
    </source>
</reference>
<evidence type="ECO:0000313" key="2">
    <source>
        <dbReference type="EMBL" id="GAG75362.1"/>
    </source>
</evidence>
<dbReference type="AlphaFoldDB" id="X1B1Y8"/>
<dbReference type="GO" id="GO:0003677">
    <property type="term" value="F:DNA binding"/>
    <property type="evidence" value="ECO:0007669"/>
    <property type="project" value="InterPro"/>
</dbReference>